<dbReference type="Proteomes" id="UP001633002">
    <property type="component" value="Unassembled WGS sequence"/>
</dbReference>
<feature type="compositionally biased region" description="Polar residues" evidence="1">
    <location>
        <begin position="254"/>
        <end position="280"/>
    </location>
</feature>
<evidence type="ECO:0000313" key="2">
    <source>
        <dbReference type="EMBL" id="KAL3700520.1"/>
    </source>
</evidence>
<organism evidence="2 3">
    <name type="scientific">Riccia sorocarpa</name>
    <dbReference type="NCBI Taxonomy" id="122646"/>
    <lineage>
        <taxon>Eukaryota</taxon>
        <taxon>Viridiplantae</taxon>
        <taxon>Streptophyta</taxon>
        <taxon>Embryophyta</taxon>
        <taxon>Marchantiophyta</taxon>
        <taxon>Marchantiopsida</taxon>
        <taxon>Marchantiidae</taxon>
        <taxon>Marchantiales</taxon>
        <taxon>Ricciaceae</taxon>
        <taxon>Riccia</taxon>
    </lineage>
</organism>
<proteinExistence type="predicted"/>
<dbReference type="EMBL" id="JBJQOH010000001">
    <property type="protein sequence ID" value="KAL3700520.1"/>
    <property type="molecule type" value="Genomic_DNA"/>
</dbReference>
<feature type="compositionally biased region" description="Acidic residues" evidence="1">
    <location>
        <begin position="362"/>
        <end position="371"/>
    </location>
</feature>
<feature type="region of interest" description="Disordered" evidence="1">
    <location>
        <begin position="570"/>
        <end position="590"/>
    </location>
</feature>
<name>A0ABD3IDP2_9MARC</name>
<feature type="region of interest" description="Disordered" evidence="1">
    <location>
        <begin position="199"/>
        <end position="316"/>
    </location>
</feature>
<protein>
    <submittedName>
        <fullName evidence="2">Uncharacterized protein</fullName>
    </submittedName>
</protein>
<evidence type="ECO:0000256" key="1">
    <source>
        <dbReference type="SAM" id="MobiDB-lite"/>
    </source>
</evidence>
<comment type="caution">
    <text evidence="2">The sequence shown here is derived from an EMBL/GenBank/DDBJ whole genome shotgun (WGS) entry which is preliminary data.</text>
</comment>
<keyword evidence="3" id="KW-1185">Reference proteome</keyword>
<feature type="compositionally biased region" description="Polar residues" evidence="1">
    <location>
        <begin position="302"/>
        <end position="313"/>
    </location>
</feature>
<feature type="compositionally biased region" description="Polar residues" evidence="1">
    <location>
        <begin position="570"/>
        <end position="583"/>
    </location>
</feature>
<dbReference type="AlphaFoldDB" id="A0ABD3IDP2"/>
<feature type="region of interest" description="Disordered" evidence="1">
    <location>
        <begin position="478"/>
        <end position="503"/>
    </location>
</feature>
<reference evidence="2 3" key="1">
    <citation type="submission" date="2024-09" db="EMBL/GenBank/DDBJ databases">
        <title>Chromosome-scale assembly of Riccia sorocarpa.</title>
        <authorList>
            <person name="Paukszto L."/>
        </authorList>
    </citation>
    <scope>NUCLEOTIDE SEQUENCE [LARGE SCALE GENOMIC DNA]</scope>
    <source>
        <strain evidence="2">LP-2024</strain>
        <tissue evidence="2">Aerial parts of the thallus</tissue>
    </source>
</reference>
<feature type="region of interest" description="Disordered" evidence="1">
    <location>
        <begin position="352"/>
        <end position="371"/>
    </location>
</feature>
<accession>A0ABD3IDP2</accession>
<feature type="compositionally biased region" description="Polar residues" evidence="1">
    <location>
        <begin position="488"/>
        <end position="500"/>
    </location>
</feature>
<feature type="compositionally biased region" description="Polar residues" evidence="1">
    <location>
        <begin position="352"/>
        <end position="361"/>
    </location>
</feature>
<evidence type="ECO:0000313" key="3">
    <source>
        <dbReference type="Proteomes" id="UP001633002"/>
    </source>
</evidence>
<gene>
    <name evidence="2" type="ORF">R1sor_018542</name>
</gene>
<feature type="compositionally biased region" description="Low complexity" evidence="1">
    <location>
        <begin position="244"/>
        <end position="253"/>
    </location>
</feature>
<sequence length="715" mass="78590">MTDATLHIVSGCLFRYNHLCLQQCSNVKTVLALTHNEVARSEGREGALLHSQSQHTMQGGLNAVHRDVDNALEQSGQRSSEIGSHRGIGSHRVIPTRIVDGRAKERLWTCFPTLSQWFKPLPRITSENNREPNDSVSNQELLRYRAMLTGESRSFDTFLLDVPDCLDDVKAELSGYQRSQGSYLRNAQKTQTAELMSAMSAGPRASPLQRNECSTSSTSSDSVKKPDSPPGEAALRSLTPGVRSSKSPSAASSIRNGPSTTENLIGARPNSTRSSNSELVETQGVKDSPEFHAKQQIPPTVRNLTTKSASSKPPTKVVHCRTRSERILSRAQHRFQSSVKRDRIPSNRVSVLNRTRSTQQDAEPEIQQEQEEVNNRISYVRTGSKSRASSGANKNRIAQLLTDYIKRTRETCVNAAERENRVERPSPSFGSHNHRLSVHLDSSDTVTVRQSPAAYVRLIDLSPPTSCQRIPTCQENVEVEKADRSSIPVESSTSTNTPKPVTSHIKLVDSASSNSLLNEIPNTLSEEVDTGPTPPILDTRIELPKPSKNIHCYSKPQVRSSRPSDVVNIKSTYTNSSSSNPQEGASPPPLVVPQSLFRLKTDTYKLSRDTGTASSCSASSAAGDGTNNVDIMALDVLHELKTQPAPQSSPRRRVYEVAIPTGVWRLDFIPNDSSESLLTDCVPRNHQSLLGFSTASTSFSKKSVDGSNRIETQWR</sequence>